<dbReference type="Proteomes" id="UP000887159">
    <property type="component" value="Unassembled WGS sequence"/>
</dbReference>
<name>A0A8X7BK68_TRICX</name>
<proteinExistence type="predicted"/>
<evidence type="ECO:0000313" key="1">
    <source>
        <dbReference type="EMBL" id="GFY33377.1"/>
    </source>
</evidence>
<organism evidence="1 2">
    <name type="scientific">Trichonephila clavipes</name>
    <name type="common">Golden silk orbweaver</name>
    <name type="synonym">Nephila clavipes</name>
    <dbReference type="NCBI Taxonomy" id="2585209"/>
    <lineage>
        <taxon>Eukaryota</taxon>
        <taxon>Metazoa</taxon>
        <taxon>Ecdysozoa</taxon>
        <taxon>Arthropoda</taxon>
        <taxon>Chelicerata</taxon>
        <taxon>Arachnida</taxon>
        <taxon>Araneae</taxon>
        <taxon>Araneomorphae</taxon>
        <taxon>Entelegynae</taxon>
        <taxon>Araneoidea</taxon>
        <taxon>Nephilidae</taxon>
        <taxon>Trichonephila</taxon>
    </lineage>
</organism>
<accession>A0A8X7BK68</accession>
<comment type="caution">
    <text evidence="1">The sequence shown here is derived from an EMBL/GenBank/DDBJ whole genome shotgun (WGS) entry which is preliminary data.</text>
</comment>
<dbReference type="EMBL" id="BMAU01021410">
    <property type="protein sequence ID" value="GFY33377.1"/>
    <property type="molecule type" value="Genomic_DNA"/>
</dbReference>
<dbReference type="AlphaFoldDB" id="A0A8X7BK68"/>
<reference evidence="1" key="1">
    <citation type="submission" date="2020-08" db="EMBL/GenBank/DDBJ databases">
        <title>Multicomponent nature underlies the extraordinary mechanical properties of spider dragline silk.</title>
        <authorList>
            <person name="Kono N."/>
            <person name="Nakamura H."/>
            <person name="Mori M."/>
            <person name="Yoshida Y."/>
            <person name="Ohtoshi R."/>
            <person name="Malay A.D."/>
            <person name="Moran D.A.P."/>
            <person name="Tomita M."/>
            <person name="Numata K."/>
            <person name="Arakawa K."/>
        </authorList>
    </citation>
    <scope>NUCLEOTIDE SEQUENCE</scope>
</reference>
<protein>
    <submittedName>
        <fullName evidence="1">Uncharacterized protein</fullName>
    </submittedName>
</protein>
<sequence length="69" mass="8142">MGTPIFDTLWLISHWHHDTDNFILQLDGTPLHWSANVRDYFDKHLSFSPMDWTTRGLQHVTYPMATLKS</sequence>
<keyword evidence="2" id="KW-1185">Reference proteome</keyword>
<gene>
    <name evidence="1" type="ORF">TNCV_1898291</name>
</gene>
<evidence type="ECO:0000313" key="2">
    <source>
        <dbReference type="Proteomes" id="UP000887159"/>
    </source>
</evidence>